<name>A0A3B0VHT7_9ZZZZ</name>
<dbReference type="EMBL" id="UOEU01001038">
    <property type="protein sequence ID" value="VAW43148.1"/>
    <property type="molecule type" value="Genomic_DNA"/>
</dbReference>
<gene>
    <name evidence="1" type="ORF">MNBD_CHLOROFLEXI01-2893</name>
</gene>
<organism evidence="1">
    <name type="scientific">hydrothermal vent metagenome</name>
    <dbReference type="NCBI Taxonomy" id="652676"/>
    <lineage>
        <taxon>unclassified sequences</taxon>
        <taxon>metagenomes</taxon>
        <taxon>ecological metagenomes</taxon>
    </lineage>
</organism>
<accession>A0A3B0VHT7</accession>
<protein>
    <submittedName>
        <fullName evidence="1">Uncharacterized protein</fullName>
    </submittedName>
</protein>
<reference evidence="1" key="1">
    <citation type="submission" date="2018-06" db="EMBL/GenBank/DDBJ databases">
        <authorList>
            <person name="Zhirakovskaya E."/>
        </authorList>
    </citation>
    <scope>NUCLEOTIDE SEQUENCE</scope>
</reference>
<dbReference type="AlphaFoldDB" id="A0A3B0VHT7"/>
<sequence length="217" mass="24875">MIEQIHPDTTAVTTQAILQHLYHEAGTLVRISEEEFAFTRFANRTFPAELVNSLIDQGWLLKIKPTYRTPNRKEFYSISNAGIKAIGGVELFGTAEIASELRMRPWEIDELTTLHKKLNPIGRIIGRDWRIYGRYSIKEYLGCLEDGDTNPELKLLKVSAVAKVTGQSIHTVQKHILQRLLYGKSLSGKVMVFTKTQVANYIVWLQTRASYRQRVRL</sequence>
<evidence type="ECO:0000313" key="1">
    <source>
        <dbReference type="EMBL" id="VAW43148.1"/>
    </source>
</evidence>
<proteinExistence type="predicted"/>